<keyword evidence="2" id="KW-0378">Hydrolase</keyword>
<keyword evidence="5" id="KW-1185">Reference proteome</keyword>
<organism evidence="4 5">
    <name type="scientific">Microbacterium pullorum</name>
    <dbReference type="NCBI Taxonomy" id="2762236"/>
    <lineage>
        <taxon>Bacteria</taxon>
        <taxon>Bacillati</taxon>
        <taxon>Actinomycetota</taxon>
        <taxon>Actinomycetes</taxon>
        <taxon>Micrococcales</taxon>
        <taxon>Microbacteriaceae</taxon>
        <taxon>Microbacterium</taxon>
    </lineage>
</organism>
<dbReference type="Proteomes" id="UP000648352">
    <property type="component" value="Unassembled WGS sequence"/>
</dbReference>
<proteinExistence type="predicted"/>
<evidence type="ECO:0000313" key="4">
    <source>
        <dbReference type="EMBL" id="MBD7958502.1"/>
    </source>
</evidence>
<name>A0ABR8S4T5_9MICO</name>
<keyword evidence="1" id="KW-0479">Metal-binding</keyword>
<accession>A0ABR8S4T5</accession>
<dbReference type="Pfam" id="PF08797">
    <property type="entry name" value="HIRAN"/>
    <property type="match status" value="1"/>
</dbReference>
<evidence type="ECO:0000256" key="1">
    <source>
        <dbReference type="ARBA" id="ARBA00022723"/>
    </source>
</evidence>
<comment type="caution">
    <text evidence="4">The sequence shown here is derived from an EMBL/GenBank/DDBJ whole genome shotgun (WGS) entry which is preliminary data.</text>
</comment>
<dbReference type="RefSeq" id="WP_191719702.1">
    <property type="nucleotide sequence ID" value="NZ_JACSQP010000009.1"/>
</dbReference>
<evidence type="ECO:0000259" key="3">
    <source>
        <dbReference type="Pfam" id="PF08797"/>
    </source>
</evidence>
<dbReference type="Gene3D" id="3.30.70.2330">
    <property type="match status" value="1"/>
</dbReference>
<evidence type="ECO:0000313" key="5">
    <source>
        <dbReference type="Proteomes" id="UP000648352"/>
    </source>
</evidence>
<reference evidence="4 5" key="1">
    <citation type="submission" date="2020-08" db="EMBL/GenBank/DDBJ databases">
        <title>A Genomic Blueprint of the Chicken Gut Microbiome.</title>
        <authorList>
            <person name="Gilroy R."/>
            <person name="Ravi A."/>
            <person name="Getino M."/>
            <person name="Pursley I."/>
            <person name="Horton D.L."/>
            <person name="Alikhan N.-F."/>
            <person name="Baker D."/>
            <person name="Gharbi K."/>
            <person name="Hall N."/>
            <person name="Watson M."/>
            <person name="Adriaenssens E.M."/>
            <person name="Foster-Nyarko E."/>
            <person name="Jarju S."/>
            <person name="Secka A."/>
            <person name="Antonio M."/>
            <person name="Oren A."/>
            <person name="Chaudhuri R."/>
            <person name="La Ragione R.M."/>
            <person name="Hildebrand F."/>
            <person name="Pallen M.J."/>
        </authorList>
    </citation>
    <scope>NUCLEOTIDE SEQUENCE [LARGE SCALE GENOMIC DNA]</scope>
    <source>
        <strain evidence="4 5">Sa4CUA7</strain>
    </source>
</reference>
<feature type="domain" description="HIRAN" evidence="3">
    <location>
        <begin position="53"/>
        <end position="98"/>
    </location>
</feature>
<protein>
    <submittedName>
        <fullName evidence="4">HIRAN domain-containing protein</fullName>
    </submittedName>
</protein>
<dbReference type="EMBL" id="JACSQP010000009">
    <property type="protein sequence ID" value="MBD7958502.1"/>
    <property type="molecule type" value="Genomic_DNA"/>
</dbReference>
<evidence type="ECO:0000256" key="2">
    <source>
        <dbReference type="ARBA" id="ARBA00022801"/>
    </source>
</evidence>
<dbReference type="InterPro" id="IPR014905">
    <property type="entry name" value="HIRAN"/>
</dbReference>
<gene>
    <name evidence="4" type="ORF">H9651_12705</name>
</gene>
<sequence length="135" mass="14889">MSVWWEHVRSLLSLRAHEHAALPDLRGLESRRARVERTHFLADDHERSHNGDRMYVLRREPRNSRDASSIAVHARGRVVGYVSDSHAAGIAPLLDDLGGAALVNGLGSTAGSSRLWVELPAEDALREFVGSYEAA</sequence>